<dbReference type="AlphaFoldDB" id="A0A7D5QG64"/>
<comment type="subcellular location">
    <subcellularLocation>
        <location evidence="1">Cell surface</location>
    </subcellularLocation>
    <subcellularLocation>
        <location evidence="1">Cell membrane</location>
        <topology evidence="1">Multi-pass membrane protein</topology>
    </subcellularLocation>
</comment>
<dbReference type="GO" id="GO:0005886">
    <property type="term" value="C:plasma membrane"/>
    <property type="evidence" value="ECO:0007669"/>
    <property type="project" value="UniProtKB-SubCell"/>
</dbReference>
<dbReference type="GO" id="GO:0009986">
    <property type="term" value="C:cell surface"/>
    <property type="evidence" value="ECO:0007669"/>
    <property type="project" value="UniProtKB-SubCell"/>
</dbReference>
<accession>A0A7D5QG64</accession>
<comment type="function">
    <text evidence="1">Exhibits fusogenic activity, mediates cell-cell fusion when present in both cells (bilateral fusion).</text>
</comment>
<keyword evidence="1" id="KW-1133">Transmembrane helix</keyword>
<dbReference type="HAMAP" id="MF_00869">
    <property type="entry name" value="Fusexin_1"/>
    <property type="match status" value="1"/>
</dbReference>
<keyword evidence="1" id="KW-0479">Metal-binding</keyword>
<comment type="caution">
    <text evidence="1">Lacks conserved residue(s) required for the propagation of feature annotation.</text>
</comment>
<gene>
    <name evidence="1" type="primary">fsx1</name>
    <name evidence="2" type="ORF">HUG12_09720</name>
</gene>
<keyword evidence="1" id="KW-1015">Disulfide bond</keyword>
<dbReference type="EMBL" id="CP058579">
    <property type="protein sequence ID" value="QLG61983.1"/>
    <property type="molecule type" value="Genomic_DNA"/>
</dbReference>
<feature type="transmembrane region" description="Helical" evidence="1">
    <location>
        <begin position="20"/>
        <end position="43"/>
    </location>
</feature>
<dbReference type="Proteomes" id="UP000509626">
    <property type="component" value="Chromosome"/>
</dbReference>
<comment type="domain">
    <text evidence="1">The extracellular N-terminus has 4 domains; the first 3 are structurally similar to fusogens from plants, C.elegans and viruses, while the fourth domain is unique to archaea. Domains I and II are discontinuous. The fusion loop in domain II is stabilized by a Ca(2+) ion so that it protrudes from the molecule.</text>
</comment>
<dbReference type="InterPro" id="IPR049902">
    <property type="entry name" value="Fsx1"/>
</dbReference>
<dbReference type="GeneID" id="56037737"/>
<dbReference type="RefSeq" id="WP_179268568.1">
    <property type="nucleotide sequence ID" value="NZ_CP058579.1"/>
</dbReference>
<keyword evidence="1" id="KW-0106">Calcium</keyword>
<organism evidence="2 3">
    <name type="scientific">Halorarum salinum</name>
    <dbReference type="NCBI Taxonomy" id="2743089"/>
    <lineage>
        <taxon>Archaea</taxon>
        <taxon>Methanobacteriati</taxon>
        <taxon>Methanobacteriota</taxon>
        <taxon>Stenosarchaea group</taxon>
        <taxon>Halobacteria</taxon>
        <taxon>Halobacteriales</taxon>
        <taxon>Haloferacaceae</taxon>
        <taxon>Halorarum</taxon>
    </lineage>
</organism>
<name>A0A7D5QG64_9EURY</name>
<keyword evidence="1" id="KW-1003">Cell membrane</keyword>
<reference evidence="2 3" key="1">
    <citation type="submission" date="2020-06" db="EMBL/GenBank/DDBJ databases">
        <title>NJ-3-1, isolated from saline soil.</title>
        <authorList>
            <person name="Cui H.L."/>
            <person name="Shi X."/>
        </authorList>
    </citation>
    <scope>NUCLEOTIDE SEQUENCE [LARGE SCALE GENOMIC DNA]</scope>
    <source>
        <strain evidence="2 3">NJ-3-1</strain>
    </source>
</reference>
<dbReference type="GO" id="GO:0045026">
    <property type="term" value="P:plasma membrane fusion"/>
    <property type="evidence" value="ECO:0007669"/>
    <property type="project" value="UniProtKB-UniRule"/>
</dbReference>
<comment type="subunit">
    <text evidence="1">Homotrimer stabilized by interdomain contacts and numerous Ca(2+) and Na(+) ions.</text>
</comment>
<feature type="transmembrane region" description="Helical" evidence="1">
    <location>
        <begin position="645"/>
        <end position="661"/>
    </location>
</feature>
<dbReference type="GO" id="GO:0046872">
    <property type="term" value="F:metal ion binding"/>
    <property type="evidence" value="ECO:0007669"/>
    <property type="project" value="UniProtKB-KW"/>
</dbReference>
<sequence>MNFDRLLSEGPISVTTIPRRTILAILGLLILGAVVAVVGPGLFSLSSNLCLESADEVRIESSVLEFSGDRGWSINAAAGCDNKIVGGTTTLPKDSISTDEASAERDFTLGLTSFDAWFYQGIRDTRSPVYTVRSAVFSDCGLFSGDECPNSQDDCDAFQAESSESSPAEFRYTDGSDLYCYKVERVGSVSDWTLAQGTDFDGTFTVEAAGRSDTDTISKDDVTARLQVADVNVDGDREHAHVTWTGSLAGELRSMDLSEFIATCENNCEQHTNEISWGVGAESQYSAYSAYDGGGFQSCVETEVDANGAPHTCVNAYNNRASNVFADASSGIRSFAGFDVADVRFQDGQIQVVADRGTAIDRPEFRILVDADWIGFSIPTVQPRFESVPDVTVIGNSQSTAAIDVRNTGETGEMQVFAECPSPISGGSDTAMVPSGETGRFFIPISAGPTETRDYTCTVTSQDTDTAETAQTTELTVHAKTSCPDGDGDGVCDQLDACPDEPGAGSNNGCPLEEVCGNDVDDDGDGRVDEGCEEPGGNWFENLFSGLPAIGGVGTGLDQLAGDLGMLLSGGGSWLAWFDVAFTVAIGLAVLMLVSTVLLNLFPTAEFVDLLPVKEWQFRLLVGIFFGVLAAGSAYAFVSSIVGKVLLLVVVGGAIGLYAYVESLVPG</sequence>
<keyword evidence="1" id="KW-0812">Transmembrane</keyword>
<feature type="transmembrane region" description="Helical" evidence="1">
    <location>
        <begin position="618"/>
        <end position="638"/>
    </location>
</feature>
<proteinExistence type="inferred from homology"/>
<keyword evidence="3" id="KW-1185">Reference proteome</keyword>
<evidence type="ECO:0000256" key="1">
    <source>
        <dbReference type="HAMAP-Rule" id="MF_00869"/>
    </source>
</evidence>
<comment type="similarity">
    <text evidence="1">Belongs to the HAP2/GCS1 family. Fusexin 1 subfamily.</text>
</comment>
<evidence type="ECO:0000313" key="3">
    <source>
        <dbReference type="Proteomes" id="UP000509626"/>
    </source>
</evidence>
<dbReference type="KEGG" id="halu:HUG12_09720"/>
<keyword evidence="1" id="KW-0472">Membrane</keyword>
<protein>
    <recommendedName>
        <fullName evidence="1">Fusexin 1</fullName>
        <shortName evidence="1">Fsx1</shortName>
    </recommendedName>
</protein>
<evidence type="ECO:0000313" key="2">
    <source>
        <dbReference type="EMBL" id="QLG61983.1"/>
    </source>
</evidence>
<feature type="transmembrane region" description="Helical" evidence="1">
    <location>
        <begin position="574"/>
        <end position="598"/>
    </location>
</feature>
<feature type="region of interest" description="Fusion loop" evidence="1">
    <location>
        <begin position="167"/>
        <end position="172"/>
    </location>
</feature>
<feature type="disulfide bond" evidence="1">
    <location>
        <begin position="516"/>
        <end position="532"/>
    </location>
</feature>